<gene>
    <name evidence="2" type="ORF">KDA_14350</name>
</gene>
<keyword evidence="3" id="KW-1185">Reference proteome</keyword>
<sequence length="268" mass="30346">MRCPYCGGLNPDNSSYCIRCGRNFAPQQQNVARPGQQRAVYPPNPTRTFAPSTSQPQPQPQPQRSVYPPVQARQPERPTVTPRPPQQANGSEYYPPAPAYPPVQDYPPVQAYPPIRQPAPPRRATKVIQENGWPVEKSLPPAPEPPVPFPVHTLAQLKKLAEGALDYKVLSVDDGYGQKKIIRILFSHCVQWQQVATLVKAFSEHDDKKFETIVIQGVYNQERNVYEYTNGQLIFDRNVRLGSQNQQRFQIETDNGYSMEALRIVLSE</sequence>
<feature type="compositionally biased region" description="Low complexity" evidence="1">
    <location>
        <begin position="51"/>
        <end position="71"/>
    </location>
</feature>
<evidence type="ECO:0000313" key="3">
    <source>
        <dbReference type="Proteomes" id="UP000287171"/>
    </source>
</evidence>
<dbReference type="OrthoDB" id="161567at2"/>
<evidence type="ECO:0000256" key="1">
    <source>
        <dbReference type="SAM" id="MobiDB-lite"/>
    </source>
</evidence>
<dbReference type="Proteomes" id="UP000287171">
    <property type="component" value="Unassembled WGS sequence"/>
</dbReference>
<dbReference type="RefSeq" id="WP_126626474.1">
    <property type="nucleotide sequence ID" value="NZ_BIFT01000001.1"/>
</dbReference>
<dbReference type="AlphaFoldDB" id="A0A402B3M6"/>
<protein>
    <recommendedName>
        <fullName evidence="4">Zinc-ribbon domain-containing protein</fullName>
    </recommendedName>
</protein>
<accession>A0A402B3M6</accession>
<feature type="compositionally biased region" description="Pro residues" evidence="1">
    <location>
        <begin position="95"/>
        <end position="105"/>
    </location>
</feature>
<reference evidence="3" key="1">
    <citation type="submission" date="2018-12" db="EMBL/GenBank/DDBJ databases">
        <title>Tengunoibacter tsumagoiensis gen. nov., sp. nov., Dictyobacter kobayashii sp. nov., D. alpinus sp. nov., and D. joshuensis sp. nov. and description of Dictyobacteraceae fam. nov. within the order Ktedonobacterales isolated from Tengu-no-mugimeshi.</title>
        <authorList>
            <person name="Wang C.M."/>
            <person name="Zheng Y."/>
            <person name="Sakai Y."/>
            <person name="Toyoda A."/>
            <person name="Minakuchi Y."/>
            <person name="Abe K."/>
            <person name="Yokota A."/>
            <person name="Yabe S."/>
        </authorList>
    </citation>
    <scope>NUCLEOTIDE SEQUENCE [LARGE SCALE GENOMIC DNA]</scope>
    <source>
        <strain evidence="3">Uno16</strain>
    </source>
</reference>
<dbReference type="EMBL" id="BIFT01000001">
    <property type="protein sequence ID" value="GCE25951.1"/>
    <property type="molecule type" value="Genomic_DNA"/>
</dbReference>
<name>A0A402B3M6_9CHLR</name>
<evidence type="ECO:0000313" key="2">
    <source>
        <dbReference type="EMBL" id="GCE25951.1"/>
    </source>
</evidence>
<proteinExistence type="predicted"/>
<organism evidence="2 3">
    <name type="scientific">Dictyobacter alpinus</name>
    <dbReference type="NCBI Taxonomy" id="2014873"/>
    <lineage>
        <taxon>Bacteria</taxon>
        <taxon>Bacillati</taxon>
        <taxon>Chloroflexota</taxon>
        <taxon>Ktedonobacteria</taxon>
        <taxon>Ktedonobacterales</taxon>
        <taxon>Dictyobacteraceae</taxon>
        <taxon>Dictyobacter</taxon>
    </lineage>
</organism>
<feature type="region of interest" description="Disordered" evidence="1">
    <location>
        <begin position="28"/>
        <end position="105"/>
    </location>
</feature>
<comment type="caution">
    <text evidence="2">The sequence shown here is derived from an EMBL/GenBank/DDBJ whole genome shotgun (WGS) entry which is preliminary data.</text>
</comment>
<evidence type="ECO:0008006" key="4">
    <source>
        <dbReference type="Google" id="ProtNLM"/>
    </source>
</evidence>